<gene>
    <name evidence="1" type="ORF">LSALG_LOCUS6220</name>
</gene>
<proteinExistence type="predicted"/>
<reference evidence="1" key="1">
    <citation type="submission" date="2023-04" db="EMBL/GenBank/DDBJ databases">
        <authorList>
            <person name="Vijverberg K."/>
            <person name="Xiong W."/>
            <person name="Schranz E."/>
        </authorList>
    </citation>
    <scope>NUCLEOTIDE SEQUENCE</scope>
</reference>
<sequence length="167" mass="18653">MEKVNAMKECLDLKVAKLKSLMLEEAKKLEENYMLLHGKVDIISTAITRLVEFNEYTNQFQTKYEKDEKVFEKVEEFVSGIKDTLLKVDLSNQSHISQESILVMVSNIESNIKVDLAPILSLVFLLLTNAPRVAQVSQGRDIGVGGARSSKDFSDDKGVDVGKVIST</sequence>
<evidence type="ECO:0000313" key="1">
    <source>
        <dbReference type="EMBL" id="CAI9265623.1"/>
    </source>
</evidence>
<name>A0AA35YBQ0_LACSI</name>
<dbReference type="Proteomes" id="UP001177003">
    <property type="component" value="Chromosome 0"/>
</dbReference>
<dbReference type="AlphaFoldDB" id="A0AA35YBQ0"/>
<evidence type="ECO:0000313" key="2">
    <source>
        <dbReference type="Proteomes" id="UP001177003"/>
    </source>
</evidence>
<protein>
    <submittedName>
        <fullName evidence="1">Uncharacterized protein</fullName>
    </submittedName>
</protein>
<keyword evidence="2" id="KW-1185">Reference proteome</keyword>
<dbReference type="EMBL" id="OX465086">
    <property type="protein sequence ID" value="CAI9265623.1"/>
    <property type="molecule type" value="Genomic_DNA"/>
</dbReference>
<accession>A0AA35YBQ0</accession>
<organism evidence="1 2">
    <name type="scientific">Lactuca saligna</name>
    <name type="common">Willowleaf lettuce</name>
    <dbReference type="NCBI Taxonomy" id="75948"/>
    <lineage>
        <taxon>Eukaryota</taxon>
        <taxon>Viridiplantae</taxon>
        <taxon>Streptophyta</taxon>
        <taxon>Embryophyta</taxon>
        <taxon>Tracheophyta</taxon>
        <taxon>Spermatophyta</taxon>
        <taxon>Magnoliopsida</taxon>
        <taxon>eudicotyledons</taxon>
        <taxon>Gunneridae</taxon>
        <taxon>Pentapetalae</taxon>
        <taxon>asterids</taxon>
        <taxon>campanulids</taxon>
        <taxon>Asterales</taxon>
        <taxon>Asteraceae</taxon>
        <taxon>Cichorioideae</taxon>
        <taxon>Cichorieae</taxon>
        <taxon>Lactucinae</taxon>
        <taxon>Lactuca</taxon>
    </lineage>
</organism>